<reference evidence="3 4" key="1">
    <citation type="submission" date="2020-08" db="EMBL/GenBank/DDBJ databases">
        <title>Genome public.</title>
        <authorList>
            <person name="Liu C."/>
            <person name="Sun Q."/>
        </authorList>
    </citation>
    <scope>NUCLEOTIDE SEQUENCE [LARGE SCALE GENOMIC DNA]</scope>
    <source>
        <strain evidence="3 4">NSJ-21</strain>
    </source>
</reference>
<dbReference type="InterPro" id="IPR011004">
    <property type="entry name" value="Trimer_LpxA-like_sf"/>
</dbReference>
<dbReference type="InterPro" id="IPR041561">
    <property type="entry name" value="PglD_N"/>
</dbReference>
<dbReference type="CDD" id="cd03360">
    <property type="entry name" value="LbH_AT_putative"/>
    <property type="match status" value="1"/>
</dbReference>
<dbReference type="InterPro" id="IPR050179">
    <property type="entry name" value="Trans_hexapeptide_repeat"/>
</dbReference>
<dbReference type="SUPFAM" id="SSF51161">
    <property type="entry name" value="Trimeric LpxA-like enzymes"/>
    <property type="match status" value="1"/>
</dbReference>
<protein>
    <submittedName>
        <fullName evidence="3">Serine acetyltransferase</fullName>
    </submittedName>
</protein>
<dbReference type="PANTHER" id="PTHR43300">
    <property type="entry name" value="ACETYLTRANSFERASE"/>
    <property type="match status" value="1"/>
</dbReference>
<dbReference type="Proteomes" id="UP000600230">
    <property type="component" value="Unassembled WGS sequence"/>
</dbReference>
<proteinExistence type="inferred from homology"/>
<accession>A0ABR7C5J5</accession>
<comment type="caution">
    <text evidence="3">The sequence shown here is derived from an EMBL/GenBank/DDBJ whole genome shotgun (WGS) entry which is preliminary data.</text>
</comment>
<dbReference type="Gene3D" id="3.40.50.20">
    <property type="match status" value="1"/>
</dbReference>
<feature type="domain" description="PglD N-terminal" evidence="2">
    <location>
        <begin position="4"/>
        <end position="75"/>
    </location>
</feature>
<dbReference type="InterPro" id="IPR020019">
    <property type="entry name" value="AcTrfase_PglD-like"/>
</dbReference>
<evidence type="ECO:0000259" key="2">
    <source>
        <dbReference type="Pfam" id="PF17836"/>
    </source>
</evidence>
<evidence type="ECO:0000256" key="1">
    <source>
        <dbReference type="ARBA" id="ARBA00007274"/>
    </source>
</evidence>
<dbReference type="Pfam" id="PF17836">
    <property type="entry name" value="PglD_N"/>
    <property type="match status" value="1"/>
</dbReference>
<organism evidence="3 4">
    <name type="scientific">Bacteroides parvus</name>
    <dbReference type="NCBI Taxonomy" id="2763025"/>
    <lineage>
        <taxon>Bacteria</taxon>
        <taxon>Pseudomonadati</taxon>
        <taxon>Bacteroidota</taxon>
        <taxon>Bacteroidia</taxon>
        <taxon>Bacteroidales</taxon>
        <taxon>Bacteroidaceae</taxon>
        <taxon>Bacteroides</taxon>
    </lineage>
</organism>
<keyword evidence="4" id="KW-1185">Reference proteome</keyword>
<gene>
    <name evidence="3" type="ORF">H8S53_14285</name>
</gene>
<sequence>MKDVVIYGAGGFGREIACLLCAINKKKQVWNFVGFIDDAKSVGDENEYGRVLGGMDYLNAYSRQLNVIIAIGNPHGVASIVSGIYNDNIIFPNIYAPNLRFADSKNMQIGKGNIFSWDCHISCHVTIGDFNAFNGDVIVGHDAVIGNYNSFMPGVRVSGETTIGNENYFGVSSIVLQKKKVGNNTVVGAGSVIIRSTKDNSTYMGNPAALIKY</sequence>
<dbReference type="EMBL" id="JACOOG010000001">
    <property type="protein sequence ID" value="MBC5592384.1"/>
    <property type="molecule type" value="Genomic_DNA"/>
</dbReference>
<evidence type="ECO:0000313" key="4">
    <source>
        <dbReference type="Proteomes" id="UP000600230"/>
    </source>
</evidence>
<comment type="similarity">
    <text evidence="1">Belongs to the transferase hexapeptide repeat family.</text>
</comment>
<evidence type="ECO:0000313" key="3">
    <source>
        <dbReference type="EMBL" id="MBC5592384.1"/>
    </source>
</evidence>
<dbReference type="Gene3D" id="2.160.10.10">
    <property type="entry name" value="Hexapeptide repeat proteins"/>
    <property type="match status" value="1"/>
</dbReference>
<dbReference type="RefSeq" id="WP_117652568.1">
    <property type="nucleotide sequence ID" value="NZ_JACOOG010000001.1"/>
</dbReference>
<name>A0ABR7C5J5_9BACE</name>
<dbReference type="PANTHER" id="PTHR43300:SF7">
    <property type="entry name" value="UDP-N-ACETYLBACILLOSAMINE N-ACETYLTRANSFERASE"/>
    <property type="match status" value="1"/>
</dbReference>